<feature type="compositionally biased region" description="Polar residues" evidence="3">
    <location>
        <begin position="783"/>
        <end position="795"/>
    </location>
</feature>
<feature type="compositionally biased region" description="Polar residues" evidence="3">
    <location>
        <begin position="938"/>
        <end position="947"/>
    </location>
</feature>
<feature type="compositionally biased region" description="Basic and acidic residues" evidence="3">
    <location>
        <begin position="1014"/>
        <end position="1026"/>
    </location>
</feature>
<dbReference type="GO" id="GO:0005739">
    <property type="term" value="C:mitochondrion"/>
    <property type="evidence" value="ECO:0007669"/>
    <property type="project" value="TreeGrafter"/>
</dbReference>
<evidence type="ECO:0000313" key="5">
    <source>
        <dbReference type="Proteomes" id="UP000886523"/>
    </source>
</evidence>
<feature type="region of interest" description="Disordered" evidence="3">
    <location>
        <begin position="676"/>
        <end position="977"/>
    </location>
</feature>
<evidence type="ECO:0000256" key="3">
    <source>
        <dbReference type="SAM" id="MobiDB-lite"/>
    </source>
</evidence>
<comment type="caution">
    <text evidence="4">The sequence shown here is derived from an EMBL/GenBank/DDBJ whole genome shotgun (WGS) entry which is preliminary data.</text>
</comment>
<feature type="compositionally biased region" description="Gly residues" evidence="3">
    <location>
        <begin position="1098"/>
        <end position="1108"/>
    </location>
</feature>
<dbReference type="Pfam" id="PF24681">
    <property type="entry name" value="Kelch_KLHDC2_KLHL20_DRC7"/>
    <property type="match status" value="1"/>
</dbReference>
<evidence type="ECO:0008006" key="6">
    <source>
        <dbReference type="Google" id="ProtNLM"/>
    </source>
</evidence>
<feature type="region of interest" description="Disordered" evidence="3">
    <location>
        <begin position="459"/>
        <end position="487"/>
    </location>
</feature>
<gene>
    <name evidence="4" type="ORF">BS47DRAFT_1481907</name>
</gene>
<dbReference type="InterPro" id="IPR011333">
    <property type="entry name" value="SKP1/BTB/POZ_sf"/>
</dbReference>
<dbReference type="Proteomes" id="UP000886523">
    <property type="component" value="Unassembled WGS sequence"/>
</dbReference>
<accession>A0A9P6B8X7</accession>
<dbReference type="GO" id="GO:0045454">
    <property type="term" value="P:cell redox homeostasis"/>
    <property type="evidence" value="ECO:0007669"/>
    <property type="project" value="TreeGrafter"/>
</dbReference>
<feature type="compositionally biased region" description="Low complexity" evidence="3">
    <location>
        <begin position="948"/>
        <end position="961"/>
    </location>
</feature>
<feature type="compositionally biased region" description="Basic residues" evidence="3">
    <location>
        <begin position="635"/>
        <end position="646"/>
    </location>
</feature>
<evidence type="ECO:0000256" key="1">
    <source>
        <dbReference type="ARBA" id="ARBA00022441"/>
    </source>
</evidence>
<organism evidence="4 5">
    <name type="scientific">Hydnum rufescens UP504</name>
    <dbReference type="NCBI Taxonomy" id="1448309"/>
    <lineage>
        <taxon>Eukaryota</taxon>
        <taxon>Fungi</taxon>
        <taxon>Dikarya</taxon>
        <taxon>Basidiomycota</taxon>
        <taxon>Agaricomycotina</taxon>
        <taxon>Agaricomycetes</taxon>
        <taxon>Cantharellales</taxon>
        <taxon>Hydnaceae</taxon>
        <taxon>Hydnum</taxon>
    </lineage>
</organism>
<dbReference type="InterPro" id="IPR015915">
    <property type="entry name" value="Kelch-typ_b-propeller"/>
</dbReference>
<feature type="compositionally biased region" description="Low complexity" evidence="3">
    <location>
        <begin position="968"/>
        <end position="977"/>
    </location>
</feature>
<reference evidence="4" key="1">
    <citation type="journal article" date="2020" name="Nat. Commun.">
        <title>Large-scale genome sequencing of mycorrhizal fungi provides insights into the early evolution of symbiotic traits.</title>
        <authorList>
            <person name="Miyauchi S."/>
            <person name="Kiss E."/>
            <person name="Kuo A."/>
            <person name="Drula E."/>
            <person name="Kohler A."/>
            <person name="Sanchez-Garcia M."/>
            <person name="Morin E."/>
            <person name="Andreopoulos B."/>
            <person name="Barry K.W."/>
            <person name="Bonito G."/>
            <person name="Buee M."/>
            <person name="Carver A."/>
            <person name="Chen C."/>
            <person name="Cichocki N."/>
            <person name="Clum A."/>
            <person name="Culley D."/>
            <person name="Crous P.W."/>
            <person name="Fauchery L."/>
            <person name="Girlanda M."/>
            <person name="Hayes R.D."/>
            <person name="Keri Z."/>
            <person name="LaButti K."/>
            <person name="Lipzen A."/>
            <person name="Lombard V."/>
            <person name="Magnuson J."/>
            <person name="Maillard F."/>
            <person name="Murat C."/>
            <person name="Nolan M."/>
            <person name="Ohm R.A."/>
            <person name="Pangilinan J."/>
            <person name="Pereira M.F."/>
            <person name="Perotto S."/>
            <person name="Peter M."/>
            <person name="Pfister S."/>
            <person name="Riley R."/>
            <person name="Sitrit Y."/>
            <person name="Stielow J.B."/>
            <person name="Szollosi G."/>
            <person name="Zifcakova L."/>
            <person name="Stursova M."/>
            <person name="Spatafora J.W."/>
            <person name="Tedersoo L."/>
            <person name="Vaario L.M."/>
            <person name="Yamada A."/>
            <person name="Yan M."/>
            <person name="Wang P."/>
            <person name="Xu J."/>
            <person name="Bruns T."/>
            <person name="Baldrian P."/>
            <person name="Vilgalys R."/>
            <person name="Dunand C."/>
            <person name="Henrissat B."/>
            <person name="Grigoriev I.V."/>
            <person name="Hibbett D."/>
            <person name="Nagy L.G."/>
            <person name="Martin F.M."/>
        </authorList>
    </citation>
    <scope>NUCLEOTIDE SEQUENCE</scope>
    <source>
        <strain evidence="4">UP504</strain>
    </source>
</reference>
<sequence>MAMHSISDLTTYAQDTRGDIPPPLVGASTTVVGNTMYLFGGRLSTLRRMSSDVYSFNLSTSVWQKLLPQSPEDLTPAPRYFHSADCWNDHLIIFGGMGYTSRDSETLCVLSDVRFFSLHDHRWLTASNGSLAPVDPASANSTHDPLVPRPRYAHLSALSASRLYIIGGQDLTNQWLDDIHVYDLNRHVWSEKRSYPRQCGTYRSVAISGLLTVRDPAKEGWPTTRTESPLANLKRATGPADSMLHPHPLQTQSDQHVYMPYSSEPTIDHPVEIHLYSNYNFTDVQRELEVITPTEESFNVSDRSASMVGPGLPPVLFSLGPRPYIHDMVTYRPGTSLNTGSWSRGVLWPDTNRYAIFGNRHGNLVEDYNRRLLNWDHVAYVELEAFGIYKLPPLRMPLAGQHLGLDALESEAFADFEILCEDGRKIRCSRKLLEERWPWFKRQRVKYIEAANKITSAQTQSEYELPLPPPSSSQLFQSDEDRPDPRLTPRLLRLSEPYPITKALLQYFYAWALITPLQHAPLVLSALLLLSAIYELPHLEALVKHAMHRTLSPATSVGVYEVATLCDCQNLQIRALRVVMSSSKRNMTRSRHEHDRQDQPPTRPDDNEQPPYTHRARARGMSDAPIRTDFDSHSHHQQHQHNHHHVTSNTHPSGRTDGHASVPRRVMVVVEAPDTHQEQALLSPQTLVHGGVSNEVGGRTTRDRGDSVIRGRSVSNATDPKEGSLHSHSHSPYHDSTREGSITPTTPQGLSSAEGVPAQAPDALRTPPEESKASESLPKLRTSHSYDTAVPQAQRSEPMRRPIVRRLSGASSSPSLSSPADPSKLAKMGFGRRSRQDALTHASDASVSPVSAPDTSPGPAPPEKDAQYLSPSNIPSPSSGVFPPLYSLPSKTTAASSHSGRSLARQQSDMALNASSVTKASPNAVPKTSREYRRRSVGDTTGASRPQTSSSTTSGESSNPSMEPPKDVNVNVNSISSSSSSAAPLLSLVIPPPTFTNQHEYYDLSQDIFISPPRSDRRGRDTRHGNNEMSPVVPNSSSSSSLSRTTGDAAAPPEKGKKIPWRDRLLAVATSNVITSSSSAASSSLSLSSSSSADHHNSGGGGGGGGGSSRSTKSRIHLWSPSSASAKPVSPVDSPVEKRARAHLLYPDSLS</sequence>
<dbReference type="PANTHER" id="PTHR43503">
    <property type="entry name" value="MCG48959-RELATED"/>
    <property type="match status" value="1"/>
</dbReference>
<keyword evidence="5" id="KW-1185">Reference proteome</keyword>
<feature type="compositionally biased region" description="Basic and acidic residues" evidence="3">
    <location>
        <begin position="700"/>
        <end position="709"/>
    </location>
</feature>
<feature type="region of interest" description="Disordered" evidence="3">
    <location>
        <begin position="582"/>
        <end position="660"/>
    </location>
</feature>
<feature type="compositionally biased region" description="Low complexity" evidence="3">
    <location>
        <begin position="1082"/>
        <end position="1092"/>
    </location>
</feature>
<dbReference type="Gene3D" id="2.120.10.80">
    <property type="entry name" value="Kelch-type beta propeller"/>
    <property type="match status" value="1"/>
</dbReference>
<feature type="compositionally biased region" description="Polar residues" evidence="3">
    <location>
        <begin position="739"/>
        <end position="751"/>
    </location>
</feature>
<feature type="compositionally biased region" description="Polar residues" evidence="3">
    <location>
        <begin position="889"/>
        <end position="921"/>
    </location>
</feature>
<feature type="region of interest" description="Disordered" evidence="3">
    <location>
        <begin position="1082"/>
        <end position="1151"/>
    </location>
</feature>
<feature type="compositionally biased region" description="Basic and acidic residues" evidence="3">
    <location>
        <begin position="928"/>
        <end position="937"/>
    </location>
</feature>
<dbReference type="PANTHER" id="PTHR43503:SF2">
    <property type="entry name" value="NEGATIVE REGULATOR OF SPORULATION MDS3-RELATED"/>
    <property type="match status" value="1"/>
</dbReference>
<proteinExistence type="predicted"/>
<feature type="compositionally biased region" description="Low complexity" evidence="3">
    <location>
        <begin position="807"/>
        <end position="826"/>
    </location>
</feature>
<dbReference type="Gene3D" id="3.30.710.10">
    <property type="entry name" value="Potassium Channel Kv1.1, Chain A"/>
    <property type="match status" value="1"/>
</dbReference>
<feature type="compositionally biased region" description="Basic and acidic residues" evidence="3">
    <location>
        <begin position="590"/>
        <end position="606"/>
    </location>
</feature>
<feature type="compositionally biased region" description="Low complexity" evidence="3">
    <location>
        <begin position="1120"/>
        <end position="1134"/>
    </location>
</feature>
<keyword evidence="2" id="KW-0677">Repeat</keyword>
<dbReference type="AlphaFoldDB" id="A0A9P6B8X7"/>
<name>A0A9P6B8X7_9AGAM</name>
<feature type="region of interest" description="Disordered" evidence="3">
    <location>
        <begin position="1008"/>
        <end position="1058"/>
    </location>
</feature>
<protein>
    <recommendedName>
        <fullName evidence="6">Galactose oxidase</fullName>
    </recommendedName>
</protein>
<dbReference type="SUPFAM" id="SSF117281">
    <property type="entry name" value="Kelch motif"/>
    <property type="match status" value="1"/>
</dbReference>
<dbReference type="EMBL" id="MU128916">
    <property type="protein sequence ID" value="KAF9519710.1"/>
    <property type="molecule type" value="Genomic_DNA"/>
</dbReference>
<evidence type="ECO:0000313" key="4">
    <source>
        <dbReference type="EMBL" id="KAF9519710.1"/>
    </source>
</evidence>
<feature type="compositionally biased region" description="Polar residues" evidence="3">
    <location>
        <begin position="869"/>
        <end position="879"/>
    </location>
</feature>
<dbReference type="OrthoDB" id="10001928at2759"/>
<feature type="compositionally biased region" description="Low complexity" evidence="3">
    <location>
        <begin position="842"/>
        <end position="854"/>
    </location>
</feature>
<evidence type="ECO:0000256" key="2">
    <source>
        <dbReference type="ARBA" id="ARBA00022737"/>
    </source>
</evidence>
<dbReference type="GO" id="GO:0005829">
    <property type="term" value="C:cytosol"/>
    <property type="evidence" value="ECO:0007669"/>
    <property type="project" value="TreeGrafter"/>
</dbReference>
<keyword evidence="1" id="KW-0880">Kelch repeat</keyword>